<name>A0ABD0M978_9CAEN</name>
<dbReference type="EMBL" id="JACVVK020000002">
    <property type="protein sequence ID" value="KAK7508403.1"/>
    <property type="molecule type" value="Genomic_DNA"/>
</dbReference>
<evidence type="ECO:0000313" key="1">
    <source>
        <dbReference type="EMBL" id="KAK7508403.1"/>
    </source>
</evidence>
<reference evidence="1 2" key="1">
    <citation type="journal article" date="2023" name="Sci. Data">
        <title>Genome assembly of the Korean intertidal mud-creeper Batillaria attramentaria.</title>
        <authorList>
            <person name="Patra A.K."/>
            <person name="Ho P.T."/>
            <person name="Jun S."/>
            <person name="Lee S.J."/>
            <person name="Kim Y."/>
            <person name="Won Y.J."/>
        </authorList>
    </citation>
    <scope>NUCLEOTIDE SEQUENCE [LARGE SCALE GENOMIC DNA]</scope>
    <source>
        <strain evidence="1">Wonlab-2016</strain>
    </source>
</reference>
<proteinExistence type="predicted"/>
<comment type="caution">
    <text evidence="1">The sequence shown here is derived from an EMBL/GenBank/DDBJ whole genome shotgun (WGS) entry which is preliminary data.</text>
</comment>
<organism evidence="1 2">
    <name type="scientific">Batillaria attramentaria</name>
    <dbReference type="NCBI Taxonomy" id="370345"/>
    <lineage>
        <taxon>Eukaryota</taxon>
        <taxon>Metazoa</taxon>
        <taxon>Spiralia</taxon>
        <taxon>Lophotrochozoa</taxon>
        <taxon>Mollusca</taxon>
        <taxon>Gastropoda</taxon>
        <taxon>Caenogastropoda</taxon>
        <taxon>Sorbeoconcha</taxon>
        <taxon>Cerithioidea</taxon>
        <taxon>Batillariidae</taxon>
        <taxon>Batillaria</taxon>
    </lineage>
</organism>
<gene>
    <name evidence="1" type="ORF">BaRGS_00000642</name>
</gene>
<keyword evidence="2" id="KW-1185">Reference proteome</keyword>
<protein>
    <submittedName>
        <fullName evidence="1">Uncharacterized protein</fullName>
    </submittedName>
</protein>
<dbReference type="Proteomes" id="UP001519460">
    <property type="component" value="Unassembled WGS sequence"/>
</dbReference>
<evidence type="ECO:0000313" key="2">
    <source>
        <dbReference type="Proteomes" id="UP001519460"/>
    </source>
</evidence>
<sequence length="100" mass="10969">MLPEAVGRSYVYRYGTVSHTALAMGRNPRLLDCNGHACGQHGRKGQWSGAGTLVPDFVADKLKLLLCVLKTSVVSIDDFFQSPLPFSCCSLFIDFTRALM</sequence>
<dbReference type="AlphaFoldDB" id="A0ABD0M978"/>
<accession>A0ABD0M978</accession>